<dbReference type="AlphaFoldDB" id="S4PZ78"/>
<dbReference type="EMBL" id="GAIX01002013">
    <property type="protein sequence ID" value="JAA90547.1"/>
    <property type="molecule type" value="Transcribed_RNA"/>
</dbReference>
<accession>S4PZ78</accession>
<reference evidence="1" key="1">
    <citation type="journal article" date="2013" name="BMC Genomics">
        <title>Unscrambling butterfly oogenesis.</title>
        <authorList>
            <person name="Carter J.M."/>
            <person name="Baker S.C."/>
            <person name="Pink R."/>
            <person name="Carter D.R."/>
            <person name="Collins A."/>
            <person name="Tomlin J."/>
            <person name="Gibbs M."/>
            <person name="Breuker C.J."/>
        </authorList>
    </citation>
    <scope>NUCLEOTIDE SEQUENCE</scope>
    <source>
        <tissue evidence="1">Ovary</tissue>
    </source>
</reference>
<organism evidence="1">
    <name type="scientific">Pararge aegeria</name>
    <name type="common">speckled wood butterfly</name>
    <dbReference type="NCBI Taxonomy" id="116150"/>
    <lineage>
        <taxon>Eukaryota</taxon>
        <taxon>Metazoa</taxon>
        <taxon>Ecdysozoa</taxon>
        <taxon>Arthropoda</taxon>
        <taxon>Hexapoda</taxon>
        <taxon>Insecta</taxon>
        <taxon>Pterygota</taxon>
        <taxon>Neoptera</taxon>
        <taxon>Endopterygota</taxon>
        <taxon>Lepidoptera</taxon>
        <taxon>Glossata</taxon>
        <taxon>Ditrysia</taxon>
        <taxon>Papilionoidea</taxon>
        <taxon>Nymphalidae</taxon>
        <taxon>Satyrinae</taxon>
        <taxon>Satyrini</taxon>
        <taxon>Parargina</taxon>
        <taxon>Pararge</taxon>
    </lineage>
</organism>
<reference evidence="1" key="2">
    <citation type="submission" date="2013-05" db="EMBL/GenBank/DDBJ databases">
        <authorList>
            <person name="Carter J.-M."/>
            <person name="Baker S.C."/>
            <person name="Pink R."/>
            <person name="Carter D.R.F."/>
            <person name="Collins A."/>
            <person name="Tomlin J."/>
            <person name="Gibbs M."/>
            <person name="Breuker C.J."/>
        </authorList>
    </citation>
    <scope>NUCLEOTIDE SEQUENCE</scope>
    <source>
        <tissue evidence="1">Ovary</tissue>
    </source>
</reference>
<proteinExistence type="predicted"/>
<sequence>MCTGNYIRIRQSFKVNKRRTSRYRQKAYQIVSPELHILRTRDKTYLSSSQSKATGIRRNLPVLRKHFVLSP</sequence>
<name>S4PZ78_9NEOP</name>
<protein>
    <submittedName>
        <fullName evidence="1">Uncharacterized protein</fullName>
    </submittedName>
</protein>
<evidence type="ECO:0000313" key="1">
    <source>
        <dbReference type="EMBL" id="JAA90547.1"/>
    </source>
</evidence>